<proteinExistence type="predicted"/>
<evidence type="ECO:0000313" key="1">
    <source>
        <dbReference type="EMBL" id="KAH7979847.1"/>
    </source>
</evidence>
<comment type="caution">
    <text evidence="1">The sequence shown here is derived from an EMBL/GenBank/DDBJ whole genome shotgun (WGS) entry which is preliminary data.</text>
</comment>
<dbReference type="Proteomes" id="UP000821865">
    <property type="component" value="Chromosome 1"/>
</dbReference>
<organism evidence="1 2">
    <name type="scientific">Dermacentor silvarum</name>
    <name type="common">Tick</name>
    <dbReference type="NCBI Taxonomy" id="543639"/>
    <lineage>
        <taxon>Eukaryota</taxon>
        <taxon>Metazoa</taxon>
        <taxon>Ecdysozoa</taxon>
        <taxon>Arthropoda</taxon>
        <taxon>Chelicerata</taxon>
        <taxon>Arachnida</taxon>
        <taxon>Acari</taxon>
        <taxon>Parasitiformes</taxon>
        <taxon>Ixodida</taxon>
        <taxon>Ixodoidea</taxon>
        <taxon>Ixodidae</taxon>
        <taxon>Rhipicephalinae</taxon>
        <taxon>Dermacentor</taxon>
    </lineage>
</organism>
<protein>
    <submittedName>
        <fullName evidence="1">Uncharacterized protein</fullName>
    </submittedName>
</protein>
<dbReference type="EMBL" id="CM023470">
    <property type="protein sequence ID" value="KAH7979847.1"/>
    <property type="molecule type" value="Genomic_DNA"/>
</dbReference>
<evidence type="ECO:0000313" key="2">
    <source>
        <dbReference type="Proteomes" id="UP000821865"/>
    </source>
</evidence>
<accession>A0ACB8DZ89</accession>
<name>A0ACB8DZ89_DERSI</name>
<reference evidence="1" key="1">
    <citation type="submission" date="2020-05" db="EMBL/GenBank/DDBJ databases">
        <title>Large-scale comparative analyses of tick genomes elucidate their genetic diversity and vector capacities.</title>
        <authorList>
            <person name="Jia N."/>
            <person name="Wang J."/>
            <person name="Shi W."/>
            <person name="Du L."/>
            <person name="Sun Y."/>
            <person name="Zhan W."/>
            <person name="Jiang J."/>
            <person name="Wang Q."/>
            <person name="Zhang B."/>
            <person name="Ji P."/>
            <person name="Sakyi L.B."/>
            <person name="Cui X."/>
            <person name="Yuan T."/>
            <person name="Jiang B."/>
            <person name="Yang W."/>
            <person name="Lam T.T.-Y."/>
            <person name="Chang Q."/>
            <person name="Ding S."/>
            <person name="Wang X."/>
            <person name="Zhu J."/>
            <person name="Ruan X."/>
            <person name="Zhao L."/>
            <person name="Wei J."/>
            <person name="Que T."/>
            <person name="Du C."/>
            <person name="Cheng J."/>
            <person name="Dai P."/>
            <person name="Han X."/>
            <person name="Huang E."/>
            <person name="Gao Y."/>
            <person name="Liu J."/>
            <person name="Shao H."/>
            <person name="Ye R."/>
            <person name="Li L."/>
            <person name="Wei W."/>
            <person name="Wang X."/>
            <person name="Wang C."/>
            <person name="Yang T."/>
            <person name="Huo Q."/>
            <person name="Li W."/>
            <person name="Guo W."/>
            <person name="Chen H."/>
            <person name="Zhou L."/>
            <person name="Ni X."/>
            <person name="Tian J."/>
            <person name="Zhou Y."/>
            <person name="Sheng Y."/>
            <person name="Liu T."/>
            <person name="Pan Y."/>
            <person name="Xia L."/>
            <person name="Li J."/>
            <person name="Zhao F."/>
            <person name="Cao W."/>
        </authorList>
    </citation>
    <scope>NUCLEOTIDE SEQUENCE</scope>
    <source>
        <strain evidence="1">Dsil-2018</strain>
    </source>
</reference>
<sequence length="279" mass="32684">MQRRHSFRLVHWLLMEYCCMKFMEFMELFRSNTFRNNFLFLDGFWLSCNLGHVKLCSYLLDDYLPKDLAGALRSAAATLVTLEIMGVRFLIVGLHILCGMLGSPSLSVNQLFSNLRYLRSIPNHRRVNHNWRTASEANACFLHVELSLWVNFVVNKFLWANFEIQAMVLELRSIKFLEPCKPRISHNHFLFWDSFQLSHQMWYVKLCHYLLEDQRFPRCLIEALRSPVTTLNTLEGVSVRFSSVDVQMLCELLGNCKALRAPVLLENWIGVPETKELKC</sequence>
<keyword evidence="2" id="KW-1185">Reference proteome</keyword>
<gene>
    <name evidence="1" type="ORF">HPB49_011580</name>
</gene>